<evidence type="ECO:0000313" key="2">
    <source>
        <dbReference type="Proteomes" id="UP000295830"/>
    </source>
</evidence>
<keyword evidence="2" id="KW-1185">Reference proteome</keyword>
<gene>
    <name evidence="1" type="ORF">DES49_2039</name>
</gene>
<name>A0A4R7JSK9_9GAMM</name>
<dbReference type="OrthoDB" id="793353at2"/>
<dbReference type="Pfam" id="PF14539">
    <property type="entry name" value="DUF4442"/>
    <property type="match status" value="1"/>
</dbReference>
<protein>
    <submittedName>
        <fullName evidence="1">Acyl-coenzyme A thioesterase PaaI-like protein</fullName>
    </submittedName>
</protein>
<dbReference type="EMBL" id="SOAX01000004">
    <property type="protein sequence ID" value="TDT40273.1"/>
    <property type="molecule type" value="Genomic_DNA"/>
</dbReference>
<evidence type="ECO:0000313" key="1">
    <source>
        <dbReference type="EMBL" id="TDT40273.1"/>
    </source>
</evidence>
<sequence length="158" mass="17279">MPAKSPTLRMYERFAAMPGGRAMFSRALCFRAPYFQTIRPRVETLEPTRSVWHMKKRRAVENHIGTVHALAMGNLCEIAAGTLMEAGLPASKRWIPKSMTIDYLAKANTDLVGEATHDALDSAEGDVPVVVTVRDKSGTAVVQATITMFVSAKKAKST</sequence>
<dbReference type="InterPro" id="IPR027961">
    <property type="entry name" value="DUF4442"/>
</dbReference>
<proteinExistence type="predicted"/>
<dbReference type="CDD" id="cd03443">
    <property type="entry name" value="PaaI_thioesterase"/>
    <property type="match status" value="1"/>
</dbReference>
<dbReference type="RefSeq" id="WP_133736284.1">
    <property type="nucleotide sequence ID" value="NZ_SOAX01000004.1"/>
</dbReference>
<dbReference type="InterPro" id="IPR029069">
    <property type="entry name" value="HotDog_dom_sf"/>
</dbReference>
<accession>A0A4R7JSK9</accession>
<dbReference type="Gene3D" id="3.10.129.10">
    <property type="entry name" value="Hotdog Thioesterase"/>
    <property type="match status" value="1"/>
</dbReference>
<dbReference type="AlphaFoldDB" id="A0A4R7JSK9"/>
<dbReference type="Proteomes" id="UP000295830">
    <property type="component" value="Unassembled WGS sequence"/>
</dbReference>
<organism evidence="1 2">
    <name type="scientific">Halospina denitrificans</name>
    <dbReference type="NCBI Taxonomy" id="332522"/>
    <lineage>
        <taxon>Bacteria</taxon>
        <taxon>Pseudomonadati</taxon>
        <taxon>Pseudomonadota</taxon>
        <taxon>Gammaproteobacteria</taxon>
        <taxon>Halospina</taxon>
    </lineage>
</organism>
<dbReference type="SUPFAM" id="SSF54637">
    <property type="entry name" value="Thioesterase/thiol ester dehydrase-isomerase"/>
    <property type="match status" value="1"/>
</dbReference>
<reference evidence="1 2" key="1">
    <citation type="submission" date="2019-03" db="EMBL/GenBank/DDBJ databases">
        <title>Genomic Encyclopedia of Type Strains, Phase IV (KMG-IV): sequencing the most valuable type-strain genomes for metagenomic binning, comparative biology and taxonomic classification.</title>
        <authorList>
            <person name="Goeker M."/>
        </authorList>
    </citation>
    <scope>NUCLEOTIDE SEQUENCE [LARGE SCALE GENOMIC DNA]</scope>
    <source>
        <strain evidence="1 2">DSM 15505</strain>
    </source>
</reference>
<comment type="caution">
    <text evidence="1">The sequence shown here is derived from an EMBL/GenBank/DDBJ whole genome shotgun (WGS) entry which is preliminary data.</text>
</comment>